<evidence type="ECO:0000256" key="1">
    <source>
        <dbReference type="SAM" id="MobiDB-lite"/>
    </source>
</evidence>
<evidence type="ECO:0000313" key="2">
    <source>
        <dbReference type="EMBL" id="KAK3249610.1"/>
    </source>
</evidence>
<feature type="compositionally biased region" description="Basic and acidic residues" evidence="1">
    <location>
        <begin position="132"/>
        <end position="145"/>
    </location>
</feature>
<gene>
    <name evidence="2" type="ORF">CYMTET_40965</name>
</gene>
<evidence type="ECO:0000313" key="3">
    <source>
        <dbReference type="Proteomes" id="UP001190700"/>
    </source>
</evidence>
<keyword evidence="3" id="KW-1185">Reference proteome</keyword>
<name>A0AAE0F438_9CHLO</name>
<accession>A0AAE0F438</accession>
<proteinExistence type="predicted"/>
<reference evidence="2 3" key="1">
    <citation type="journal article" date="2015" name="Genome Biol. Evol.">
        <title>Comparative Genomics of a Bacterivorous Green Alga Reveals Evolutionary Causalities and Consequences of Phago-Mixotrophic Mode of Nutrition.</title>
        <authorList>
            <person name="Burns J.A."/>
            <person name="Paasch A."/>
            <person name="Narechania A."/>
            <person name="Kim E."/>
        </authorList>
    </citation>
    <scope>NUCLEOTIDE SEQUENCE [LARGE SCALE GENOMIC DNA]</scope>
    <source>
        <strain evidence="2 3">PLY_AMNH</strain>
    </source>
</reference>
<dbReference type="EMBL" id="LGRX02027240">
    <property type="protein sequence ID" value="KAK3249610.1"/>
    <property type="molecule type" value="Genomic_DNA"/>
</dbReference>
<dbReference type="AlphaFoldDB" id="A0AAE0F438"/>
<dbReference type="Proteomes" id="UP001190700">
    <property type="component" value="Unassembled WGS sequence"/>
</dbReference>
<organism evidence="2 3">
    <name type="scientific">Cymbomonas tetramitiformis</name>
    <dbReference type="NCBI Taxonomy" id="36881"/>
    <lineage>
        <taxon>Eukaryota</taxon>
        <taxon>Viridiplantae</taxon>
        <taxon>Chlorophyta</taxon>
        <taxon>Pyramimonadophyceae</taxon>
        <taxon>Pyramimonadales</taxon>
        <taxon>Pyramimonadaceae</taxon>
        <taxon>Cymbomonas</taxon>
    </lineage>
</organism>
<sequence>MMAKKQLLASLDPIMYDKVTTPLRLDVDLAKVDLEDIYAHILEIWESENGVGRAKQPKTSPPTSPTMLYSGGVDVRSLIVEFEKQLEAAASTLVTLKDSIAKDDEPLSGFTDSHRHRQQPDGKRGVTFPPSRWRDERNRRDDGKFHGRNNRVGGYGARKGFRFAASPLKNDGNWSQNHYKKHSAHNISFHVTSSAFVPECARCPPGHYHDTASCPTDDMACAECDLVAADENDEIVSAFQTAFDAQDDATFARLCGQHDQPVVRHDEEPFTFADDINIGLRAQYAGLKPSPPSLLATRVHEARTALRELKQVAGGAEPAPQHFPMVHFGTDTPAVIDKSIAEPEPHVATETDESALIFPKQFVNDEPPFEQSFMDGMSVKLGFFEPEPQVSIQSFTPLPAYISSTHDSASVADSESGDEELHVYTPPPAPRVGGVRTPSIGGLLTAAALPALFMCVSMALLDTVTASALCGAEIAPRAVVSGQYSDYQNCAMDFFRDSAFLDSGPADPDDNFNLGSGSLDFDTFDFFNLDFEIDNGNFYSELCFVDHFQSG</sequence>
<protein>
    <submittedName>
        <fullName evidence="2">Uncharacterized protein</fullName>
    </submittedName>
</protein>
<feature type="region of interest" description="Disordered" evidence="1">
    <location>
        <begin position="105"/>
        <end position="151"/>
    </location>
</feature>
<comment type="caution">
    <text evidence="2">The sequence shown here is derived from an EMBL/GenBank/DDBJ whole genome shotgun (WGS) entry which is preliminary data.</text>
</comment>